<evidence type="ECO:0000313" key="1">
    <source>
        <dbReference type="EMBL" id="PIN11062.1"/>
    </source>
</evidence>
<proteinExistence type="predicted"/>
<keyword evidence="2" id="KW-1185">Reference proteome</keyword>
<accession>A0A2G9H0L2</accession>
<sequence>MPKQCVCTPETQCHYHSFMVFILTTIIHHPAAITQPMRILATNRALPRSEHHTRSLHDNHHWGTTIVRLYIHQHPYTVSKTIIEDPRSDKI</sequence>
<reference evidence="2" key="1">
    <citation type="journal article" date="2018" name="Gigascience">
        <title>Genome assembly of the Pink Ipe (Handroanthus impetiginosus, Bignoniaceae), a highly valued, ecologically keystone Neotropical timber forest tree.</title>
        <authorList>
            <person name="Silva-Junior O.B."/>
            <person name="Grattapaglia D."/>
            <person name="Novaes E."/>
            <person name="Collevatti R.G."/>
        </authorList>
    </citation>
    <scope>NUCLEOTIDE SEQUENCE [LARGE SCALE GENOMIC DNA]</scope>
    <source>
        <strain evidence="2">cv. UFG-1</strain>
    </source>
</reference>
<comment type="caution">
    <text evidence="1">The sequence shown here is derived from an EMBL/GenBank/DDBJ whole genome shotgun (WGS) entry which is preliminary data.</text>
</comment>
<evidence type="ECO:0000313" key="2">
    <source>
        <dbReference type="Proteomes" id="UP000231279"/>
    </source>
</evidence>
<name>A0A2G9H0L2_9LAMI</name>
<protein>
    <submittedName>
        <fullName evidence="1">Uncharacterized protein</fullName>
    </submittedName>
</protein>
<organism evidence="1 2">
    <name type="scientific">Handroanthus impetiginosus</name>
    <dbReference type="NCBI Taxonomy" id="429701"/>
    <lineage>
        <taxon>Eukaryota</taxon>
        <taxon>Viridiplantae</taxon>
        <taxon>Streptophyta</taxon>
        <taxon>Embryophyta</taxon>
        <taxon>Tracheophyta</taxon>
        <taxon>Spermatophyta</taxon>
        <taxon>Magnoliopsida</taxon>
        <taxon>eudicotyledons</taxon>
        <taxon>Gunneridae</taxon>
        <taxon>Pentapetalae</taxon>
        <taxon>asterids</taxon>
        <taxon>lamiids</taxon>
        <taxon>Lamiales</taxon>
        <taxon>Bignoniaceae</taxon>
        <taxon>Crescentiina</taxon>
        <taxon>Tabebuia alliance</taxon>
        <taxon>Handroanthus</taxon>
    </lineage>
</organism>
<dbReference type="EMBL" id="NKXS01003043">
    <property type="protein sequence ID" value="PIN11062.1"/>
    <property type="molecule type" value="Genomic_DNA"/>
</dbReference>
<gene>
    <name evidence="1" type="ORF">CDL12_16342</name>
</gene>
<dbReference type="Proteomes" id="UP000231279">
    <property type="component" value="Unassembled WGS sequence"/>
</dbReference>
<dbReference type="AlphaFoldDB" id="A0A2G9H0L2"/>